<evidence type="ECO:0000313" key="3">
    <source>
        <dbReference type="Proteomes" id="UP001231109"/>
    </source>
</evidence>
<keyword evidence="3" id="KW-1185">Reference proteome</keyword>
<dbReference type="Proteomes" id="UP001231109">
    <property type="component" value="Unassembled WGS sequence"/>
</dbReference>
<evidence type="ECO:0000256" key="1">
    <source>
        <dbReference type="SAM" id="SignalP"/>
    </source>
</evidence>
<proteinExistence type="predicted"/>
<feature type="signal peptide" evidence="1">
    <location>
        <begin position="1"/>
        <end position="18"/>
    </location>
</feature>
<feature type="chain" id="PRO_5045134167" description="Lipoprotein" evidence="1">
    <location>
        <begin position="19"/>
        <end position="179"/>
    </location>
</feature>
<evidence type="ECO:0000313" key="2">
    <source>
        <dbReference type="EMBL" id="MDP5138673.1"/>
    </source>
</evidence>
<comment type="caution">
    <text evidence="2">The sequence shown here is derived from an EMBL/GenBank/DDBJ whole genome shotgun (WGS) entry which is preliminary data.</text>
</comment>
<gene>
    <name evidence="2" type="ORF">ORJ04_22250</name>
</gene>
<sequence length="179" mass="19927">MKKLLGLVLLITACGTTATSHNFIGCNWHIPAGFKKLSENEYRKFPANEDLNTSFSSVIMSETITDDLTTLTEMNKMPDTEVLVISYPEDNNYSYESIFIKRKTRFGDSISNDTLRVSKKNQAVGLVSLSQTDSFHLTSECVSPEVIEQHYAVLAQLAQGVDAFLNTKHGFNILVPQAN</sequence>
<accession>A0ABT9I5J6</accession>
<organism evidence="2 3">
    <name type="scientific">Rheinheimera baltica</name>
    <dbReference type="NCBI Taxonomy" id="67576"/>
    <lineage>
        <taxon>Bacteria</taxon>
        <taxon>Pseudomonadati</taxon>
        <taxon>Pseudomonadota</taxon>
        <taxon>Gammaproteobacteria</taxon>
        <taxon>Chromatiales</taxon>
        <taxon>Chromatiaceae</taxon>
        <taxon>Rheinheimera</taxon>
    </lineage>
</organism>
<dbReference type="RefSeq" id="WP_305977779.1">
    <property type="nucleotide sequence ID" value="NZ_JAPJDZ010000242.1"/>
</dbReference>
<evidence type="ECO:0008006" key="4">
    <source>
        <dbReference type="Google" id="ProtNLM"/>
    </source>
</evidence>
<dbReference type="EMBL" id="JAPJDZ010000242">
    <property type="protein sequence ID" value="MDP5138673.1"/>
    <property type="molecule type" value="Genomic_DNA"/>
</dbReference>
<reference evidence="2 3" key="1">
    <citation type="submission" date="2022-11" db="EMBL/GenBank/DDBJ databases">
        <title>Viruses from the air-sea interface of a natural surface slick.</title>
        <authorList>
            <person name="Rahlff J."/>
            <person name="Holmfeldt K."/>
        </authorList>
    </citation>
    <scope>NUCLEOTIDE SEQUENCE [LARGE SCALE GENOMIC DNA]</scope>
    <source>
        <strain evidence="2 3">SMS4</strain>
    </source>
</reference>
<name>A0ABT9I5J6_9GAMM</name>
<keyword evidence="1" id="KW-0732">Signal</keyword>
<protein>
    <recommendedName>
        <fullName evidence="4">Lipoprotein</fullName>
    </recommendedName>
</protein>